<proteinExistence type="predicted"/>
<sequence length="120" mass="13874">MNIDKFGHHVHKRLRFSDLLGIADNALLKKENGYYDLQSSRLKGLQAPQELSEAVNKEYVDTIIKDLCTKDEVRFIMSEVLKETERVMNVFINDVYTKHEVDKIIKSVTKDEATSSKRNS</sequence>
<dbReference type="Proteomes" id="UP000823941">
    <property type="component" value="Chromosome 18"/>
</dbReference>
<keyword evidence="2" id="KW-1185">Reference proteome</keyword>
<accession>A0ABQ7Q9Q5</accession>
<evidence type="ECO:0000313" key="1">
    <source>
        <dbReference type="EMBL" id="KAG7301835.1"/>
    </source>
</evidence>
<gene>
    <name evidence="1" type="ORF">JYU34_013223</name>
</gene>
<comment type="caution">
    <text evidence="1">The sequence shown here is derived from an EMBL/GenBank/DDBJ whole genome shotgun (WGS) entry which is preliminary data.</text>
</comment>
<name>A0ABQ7Q9Q5_PLUXY</name>
<reference evidence="1 2" key="1">
    <citation type="submission" date="2021-06" db="EMBL/GenBank/DDBJ databases">
        <title>A haploid diamondback moth (Plutella xylostella L.) genome assembly resolves 31 chromosomes and identifies a diamide resistance mutation.</title>
        <authorList>
            <person name="Ward C.M."/>
            <person name="Perry K.D."/>
            <person name="Baker G."/>
            <person name="Powis K."/>
            <person name="Heckel D.G."/>
            <person name="Baxter S.W."/>
        </authorList>
    </citation>
    <scope>NUCLEOTIDE SEQUENCE [LARGE SCALE GENOMIC DNA]</scope>
    <source>
        <strain evidence="1 2">LV</strain>
        <tissue evidence="1">Single pupa</tissue>
    </source>
</reference>
<organism evidence="1 2">
    <name type="scientific">Plutella xylostella</name>
    <name type="common">Diamondback moth</name>
    <name type="synonym">Plutella maculipennis</name>
    <dbReference type="NCBI Taxonomy" id="51655"/>
    <lineage>
        <taxon>Eukaryota</taxon>
        <taxon>Metazoa</taxon>
        <taxon>Ecdysozoa</taxon>
        <taxon>Arthropoda</taxon>
        <taxon>Hexapoda</taxon>
        <taxon>Insecta</taxon>
        <taxon>Pterygota</taxon>
        <taxon>Neoptera</taxon>
        <taxon>Endopterygota</taxon>
        <taxon>Lepidoptera</taxon>
        <taxon>Glossata</taxon>
        <taxon>Ditrysia</taxon>
        <taxon>Yponomeutoidea</taxon>
        <taxon>Plutellidae</taxon>
        <taxon>Plutella</taxon>
    </lineage>
</organism>
<dbReference type="EMBL" id="JAHIBW010000018">
    <property type="protein sequence ID" value="KAG7301835.1"/>
    <property type="molecule type" value="Genomic_DNA"/>
</dbReference>
<evidence type="ECO:0000313" key="2">
    <source>
        <dbReference type="Proteomes" id="UP000823941"/>
    </source>
</evidence>
<protein>
    <submittedName>
        <fullName evidence="1">Uncharacterized protein</fullName>
    </submittedName>
</protein>